<evidence type="ECO:0000259" key="3">
    <source>
        <dbReference type="PROSITE" id="PS51319"/>
    </source>
</evidence>
<keyword evidence="1" id="KW-0539">Nucleus</keyword>
<feature type="region of interest" description="Disordered" evidence="2">
    <location>
        <begin position="1"/>
        <end position="27"/>
    </location>
</feature>
<dbReference type="GO" id="GO:0005634">
    <property type="term" value="C:nucleus"/>
    <property type="evidence" value="ECO:0007669"/>
    <property type="project" value="UniProtKB-SubCell"/>
</dbReference>
<name>K3W5Y5_GLOUD</name>
<reference evidence="5" key="2">
    <citation type="submission" date="2010-04" db="EMBL/GenBank/DDBJ databases">
        <authorList>
            <person name="Buell R."/>
            <person name="Hamilton J."/>
            <person name="Hostetler J."/>
        </authorList>
    </citation>
    <scope>NUCLEOTIDE SEQUENCE [LARGE SCALE GENOMIC DNA]</scope>
    <source>
        <strain evidence="5">DAOM:BR144</strain>
    </source>
</reference>
<evidence type="ECO:0000313" key="4">
    <source>
        <dbReference type="EnsemblProtists" id="PYU1_T000376"/>
    </source>
</evidence>
<dbReference type="VEuPathDB" id="FungiDB:PYU1_G000376"/>
<dbReference type="AlphaFoldDB" id="K3W5Y5"/>
<dbReference type="PROSITE" id="PS51319">
    <property type="entry name" value="TFIIS_N"/>
    <property type="match status" value="1"/>
</dbReference>
<comment type="subcellular location">
    <subcellularLocation>
        <location evidence="1">Nucleus</location>
    </subcellularLocation>
</comment>
<dbReference type="InParanoid" id="K3W5Y5"/>
<dbReference type="HOGENOM" id="CLU_2532476_0_0_1"/>
<evidence type="ECO:0000313" key="5">
    <source>
        <dbReference type="Proteomes" id="UP000019132"/>
    </source>
</evidence>
<feature type="domain" description="TFIIS N-terminal" evidence="3">
    <location>
        <begin position="1"/>
        <end position="84"/>
    </location>
</feature>
<proteinExistence type="predicted"/>
<keyword evidence="5" id="KW-1185">Reference proteome</keyword>
<protein>
    <recommendedName>
        <fullName evidence="3">TFIIS N-terminal domain-containing protein</fullName>
    </recommendedName>
</protein>
<dbReference type="STRING" id="431595.K3W5Y5"/>
<dbReference type="EMBL" id="GL376636">
    <property type="status" value="NOT_ANNOTATED_CDS"/>
    <property type="molecule type" value="Genomic_DNA"/>
</dbReference>
<organism evidence="4 5">
    <name type="scientific">Globisporangium ultimum (strain ATCC 200006 / CBS 805.95 / DAOM BR144)</name>
    <name type="common">Pythium ultimum</name>
    <dbReference type="NCBI Taxonomy" id="431595"/>
    <lineage>
        <taxon>Eukaryota</taxon>
        <taxon>Sar</taxon>
        <taxon>Stramenopiles</taxon>
        <taxon>Oomycota</taxon>
        <taxon>Peronosporomycetes</taxon>
        <taxon>Pythiales</taxon>
        <taxon>Pythiaceae</taxon>
        <taxon>Globisporangium</taxon>
    </lineage>
</organism>
<reference evidence="4" key="3">
    <citation type="submission" date="2015-02" db="UniProtKB">
        <authorList>
            <consortium name="EnsemblProtists"/>
        </authorList>
    </citation>
    <scope>IDENTIFICATION</scope>
    <source>
        <strain evidence="4">DAOM BR144</strain>
    </source>
</reference>
<accession>K3W5Y5</accession>
<dbReference type="InterPro" id="IPR017923">
    <property type="entry name" value="TFIIS_N"/>
</dbReference>
<evidence type="ECO:0000256" key="1">
    <source>
        <dbReference type="PROSITE-ProRule" id="PRU00649"/>
    </source>
</evidence>
<dbReference type="InterPro" id="IPR035441">
    <property type="entry name" value="TFIIS/LEDGF_dom_sf"/>
</dbReference>
<evidence type="ECO:0000256" key="2">
    <source>
        <dbReference type="SAM" id="MobiDB-lite"/>
    </source>
</evidence>
<dbReference type="Pfam" id="PF08711">
    <property type="entry name" value="Med26"/>
    <property type="match status" value="1"/>
</dbReference>
<dbReference type="SUPFAM" id="SSF47676">
    <property type="entry name" value="Conserved domain common to transcription factors TFIIS, elongin A, CRSP70"/>
    <property type="match status" value="1"/>
</dbReference>
<dbReference type="Proteomes" id="UP000019132">
    <property type="component" value="Unassembled WGS sequence"/>
</dbReference>
<dbReference type="Gene3D" id="1.20.930.10">
    <property type="entry name" value="Conserved domain common to transcription factors TFIIS, elongin A, CRSP70"/>
    <property type="match status" value="1"/>
</dbReference>
<sequence length="84" mass="9299">MDRVKSLESMNRVLEQPDEQEGGAEKSSHLAVLEKLHGMTLTTQEIIASKIGVVVSKLRKSSNEKVAKAAILLRKKWKTEAARA</sequence>
<reference evidence="5" key="1">
    <citation type="journal article" date="2010" name="Genome Biol.">
        <title>Genome sequence of the necrotrophic plant pathogen Pythium ultimum reveals original pathogenicity mechanisms and effector repertoire.</title>
        <authorList>
            <person name="Levesque C.A."/>
            <person name="Brouwer H."/>
            <person name="Cano L."/>
            <person name="Hamilton J.P."/>
            <person name="Holt C."/>
            <person name="Huitema E."/>
            <person name="Raffaele S."/>
            <person name="Robideau G.P."/>
            <person name="Thines M."/>
            <person name="Win J."/>
            <person name="Zerillo M.M."/>
            <person name="Beakes G.W."/>
            <person name="Boore J.L."/>
            <person name="Busam D."/>
            <person name="Dumas B."/>
            <person name="Ferriera S."/>
            <person name="Fuerstenberg S.I."/>
            <person name="Gachon C.M."/>
            <person name="Gaulin E."/>
            <person name="Govers F."/>
            <person name="Grenville-Briggs L."/>
            <person name="Horner N."/>
            <person name="Hostetler J."/>
            <person name="Jiang R.H."/>
            <person name="Johnson J."/>
            <person name="Krajaejun T."/>
            <person name="Lin H."/>
            <person name="Meijer H.J."/>
            <person name="Moore B."/>
            <person name="Morris P."/>
            <person name="Phuntmart V."/>
            <person name="Puiu D."/>
            <person name="Shetty J."/>
            <person name="Stajich J.E."/>
            <person name="Tripathy S."/>
            <person name="Wawra S."/>
            <person name="van West P."/>
            <person name="Whitty B.R."/>
            <person name="Coutinho P.M."/>
            <person name="Henrissat B."/>
            <person name="Martin F."/>
            <person name="Thomas P.D."/>
            <person name="Tyler B.M."/>
            <person name="De Vries R.P."/>
            <person name="Kamoun S."/>
            <person name="Yandell M."/>
            <person name="Tisserat N."/>
            <person name="Buell C.R."/>
        </authorList>
    </citation>
    <scope>NUCLEOTIDE SEQUENCE</scope>
    <source>
        <strain evidence="5">DAOM:BR144</strain>
    </source>
</reference>
<dbReference type="EnsemblProtists" id="PYU1_T000376">
    <property type="protein sequence ID" value="PYU1_T000376"/>
    <property type="gene ID" value="PYU1_G000376"/>
</dbReference>